<keyword evidence="3" id="KW-1185">Reference proteome</keyword>
<feature type="region of interest" description="Disordered" evidence="1">
    <location>
        <begin position="48"/>
        <end position="71"/>
    </location>
</feature>
<accession>A0ABS8VQQ8</accession>
<dbReference type="EMBL" id="JACEIK010005701">
    <property type="protein sequence ID" value="MCE0482054.1"/>
    <property type="molecule type" value="Genomic_DNA"/>
</dbReference>
<comment type="caution">
    <text evidence="2">The sequence shown here is derived from an EMBL/GenBank/DDBJ whole genome shotgun (WGS) entry which is preliminary data.</text>
</comment>
<name>A0ABS8VQQ8_DATST</name>
<proteinExistence type="predicted"/>
<reference evidence="2 3" key="1">
    <citation type="journal article" date="2021" name="BMC Genomics">
        <title>Datura genome reveals duplications of psychoactive alkaloid biosynthetic genes and high mutation rate following tissue culture.</title>
        <authorList>
            <person name="Rajewski A."/>
            <person name="Carter-House D."/>
            <person name="Stajich J."/>
            <person name="Litt A."/>
        </authorList>
    </citation>
    <scope>NUCLEOTIDE SEQUENCE [LARGE SCALE GENOMIC DNA]</scope>
    <source>
        <strain evidence="2">AR-01</strain>
    </source>
</reference>
<organism evidence="2 3">
    <name type="scientific">Datura stramonium</name>
    <name type="common">Jimsonweed</name>
    <name type="synonym">Common thornapple</name>
    <dbReference type="NCBI Taxonomy" id="4076"/>
    <lineage>
        <taxon>Eukaryota</taxon>
        <taxon>Viridiplantae</taxon>
        <taxon>Streptophyta</taxon>
        <taxon>Embryophyta</taxon>
        <taxon>Tracheophyta</taxon>
        <taxon>Spermatophyta</taxon>
        <taxon>Magnoliopsida</taxon>
        <taxon>eudicotyledons</taxon>
        <taxon>Gunneridae</taxon>
        <taxon>Pentapetalae</taxon>
        <taxon>asterids</taxon>
        <taxon>lamiids</taxon>
        <taxon>Solanales</taxon>
        <taxon>Solanaceae</taxon>
        <taxon>Solanoideae</taxon>
        <taxon>Datureae</taxon>
        <taxon>Datura</taxon>
    </lineage>
</organism>
<sequence>PTDSGEEWQAPRPRKKSRRLLQSRLPCHLPSLTKWGLKPHREMISRVVDQPKVAPHPFSHRRGPKYTMRAT</sequence>
<evidence type="ECO:0000313" key="3">
    <source>
        <dbReference type="Proteomes" id="UP000823775"/>
    </source>
</evidence>
<feature type="region of interest" description="Disordered" evidence="1">
    <location>
        <begin position="1"/>
        <end position="22"/>
    </location>
</feature>
<feature type="compositionally biased region" description="Basic residues" evidence="1">
    <location>
        <begin position="12"/>
        <end position="21"/>
    </location>
</feature>
<evidence type="ECO:0000256" key="1">
    <source>
        <dbReference type="SAM" id="MobiDB-lite"/>
    </source>
</evidence>
<evidence type="ECO:0000313" key="2">
    <source>
        <dbReference type="EMBL" id="MCE0482054.1"/>
    </source>
</evidence>
<feature type="non-terminal residue" evidence="2">
    <location>
        <position position="1"/>
    </location>
</feature>
<protein>
    <submittedName>
        <fullName evidence="2">Uncharacterized protein</fullName>
    </submittedName>
</protein>
<dbReference type="Proteomes" id="UP000823775">
    <property type="component" value="Unassembled WGS sequence"/>
</dbReference>
<gene>
    <name evidence="2" type="ORF">HAX54_040433</name>
</gene>